<dbReference type="SMART" id="SM00903">
    <property type="entry name" value="Flavin_Reduct"/>
    <property type="match status" value="1"/>
</dbReference>
<accession>A0A3S9MFV1</accession>
<dbReference type="InterPro" id="IPR012349">
    <property type="entry name" value="Split_barrel_FMN-bd"/>
</dbReference>
<dbReference type="InterPro" id="IPR050268">
    <property type="entry name" value="NADH-dep_flavin_reductase"/>
</dbReference>
<dbReference type="InterPro" id="IPR002563">
    <property type="entry name" value="Flavin_Rdtase-like_dom"/>
</dbReference>
<dbReference type="Proteomes" id="UP000280298">
    <property type="component" value="Chromosome"/>
</dbReference>
<dbReference type="EMBL" id="CP034539">
    <property type="protein sequence ID" value="AZQ38062.1"/>
    <property type="molecule type" value="Genomic_DNA"/>
</dbReference>
<name>A0A3S9MFV1_9ACTN</name>
<evidence type="ECO:0000313" key="4">
    <source>
        <dbReference type="Proteomes" id="UP000280298"/>
    </source>
</evidence>
<gene>
    <name evidence="3" type="ORF">EJ357_35225</name>
</gene>
<dbReference type="GO" id="GO:0042602">
    <property type="term" value="F:riboflavin reductase (NADPH) activity"/>
    <property type="evidence" value="ECO:0007669"/>
    <property type="project" value="TreeGrafter"/>
</dbReference>
<organism evidence="3 4">
    <name type="scientific">Streptomyces cyaneochromogenes</name>
    <dbReference type="NCBI Taxonomy" id="2496836"/>
    <lineage>
        <taxon>Bacteria</taxon>
        <taxon>Bacillati</taxon>
        <taxon>Actinomycetota</taxon>
        <taxon>Actinomycetes</taxon>
        <taxon>Kitasatosporales</taxon>
        <taxon>Streptomycetaceae</taxon>
        <taxon>Streptomyces</taxon>
    </lineage>
</organism>
<dbReference type="PANTHER" id="PTHR30466:SF1">
    <property type="entry name" value="FMN REDUCTASE (NADH) RUTF"/>
    <property type="match status" value="1"/>
</dbReference>
<dbReference type="Pfam" id="PF01613">
    <property type="entry name" value="Flavin_Reduct"/>
    <property type="match status" value="1"/>
</dbReference>
<evidence type="ECO:0000313" key="3">
    <source>
        <dbReference type="EMBL" id="AZQ38062.1"/>
    </source>
</evidence>
<feature type="domain" description="Flavin reductase like" evidence="2">
    <location>
        <begin position="24"/>
        <end position="171"/>
    </location>
</feature>
<evidence type="ECO:0000259" key="2">
    <source>
        <dbReference type="SMART" id="SM00903"/>
    </source>
</evidence>
<dbReference type="PANTHER" id="PTHR30466">
    <property type="entry name" value="FLAVIN REDUCTASE"/>
    <property type="match status" value="1"/>
</dbReference>
<dbReference type="AlphaFoldDB" id="A0A3S9MFV1"/>
<dbReference type="GO" id="GO:0006208">
    <property type="term" value="P:pyrimidine nucleobase catabolic process"/>
    <property type="evidence" value="ECO:0007669"/>
    <property type="project" value="TreeGrafter"/>
</dbReference>
<reference evidence="3 4" key="1">
    <citation type="journal article" date="2019" name="Int. J. Syst. Evol. Microbiol.">
        <title>Streptomyces cyaneochromogenes sp. nov., a blue pigment-producing actinomycete from manganese-contaminated soil.</title>
        <authorList>
            <person name="Tang X."/>
            <person name="Zhao J."/>
            <person name="Li K."/>
            <person name="Chen Z."/>
            <person name="Sun Y."/>
            <person name="Gao J."/>
        </authorList>
    </citation>
    <scope>NUCLEOTIDE SEQUENCE [LARGE SCALE GENOMIC DNA]</scope>
    <source>
        <strain evidence="3 4">MK-45</strain>
    </source>
</reference>
<dbReference type="Gene3D" id="2.30.110.10">
    <property type="entry name" value="Electron Transport, Fmn-binding Protein, Chain A"/>
    <property type="match status" value="1"/>
</dbReference>
<evidence type="ECO:0000256" key="1">
    <source>
        <dbReference type="ARBA" id="ARBA00023002"/>
    </source>
</evidence>
<dbReference type="KEGG" id="scya:EJ357_35225"/>
<proteinExistence type="predicted"/>
<keyword evidence="1" id="KW-0560">Oxidoreductase</keyword>
<sequence length="178" mass="19033">MISVSTDEIANRISMTPSSLRESMARFATGVIVLSVGGDDIHGMTANAFTSVSLDPPTVLCCVAHSAVMHKALLAQKRFAVSVLGSDQEDLARHFADKRRPLGPEQFHRVEWEPGEFTQAPLLHGALAWLECELTEFHDSGDHSIFLGTVINSSKSADGSGLLFFDGAFQGTGSADAS</sequence>
<dbReference type="RefSeq" id="WP_126395721.1">
    <property type="nucleotide sequence ID" value="NZ_CP034539.1"/>
</dbReference>
<dbReference type="GO" id="GO:0010181">
    <property type="term" value="F:FMN binding"/>
    <property type="evidence" value="ECO:0007669"/>
    <property type="project" value="InterPro"/>
</dbReference>
<protein>
    <submittedName>
        <fullName evidence="3">Flavin reductase</fullName>
    </submittedName>
</protein>
<dbReference type="OrthoDB" id="9792858at2"/>
<keyword evidence="4" id="KW-1185">Reference proteome</keyword>
<dbReference type="SUPFAM" id="SSF50475">
    <property type="entry name" value="FMN-binding split barrel"/>
    <property type="match status" value="1"/>
</dbReference>